<evidence type="ECO:0000256" key="16">
    <source>
        <dbReference type="ARBA" id="ARBA00025736"/>
    </source>
</evidence>
<dbReference type="GO" id="GO:0006954">
    <property type="term" value="P:inflammatory response"/>
    <property type="evidence" value="ECO:0007669"/>
    <property type="project" value="TreeGrafter"/>
</dbReference>
<dbReference type="InterPro" id="IPR017452">
    <property type="entry name" value="GPCR_Rhodpsn_7TM"/>
</dbReference>
<dbReference type="GO" id="GO:0007204">
    <property type="term" value="P:positive regulation of cytosolic calcium ion concentration"/>
    <property type="evidence" value="ECO:0007669"/>
    <property type="project" value="TreeGrafter"/>
</dbReference>
<evidence type="ECO:0000313" key="23">
    <source>
        <dbReference type="Proteomes" id="UP000770717"/>
    </source>
</evidence>
<dbReference type="InterPro" id="IPR000826">
    <property type="entry name" value="Formyl_rcpt-rel"/>
</dbReference>
<evidence type="ECO:0000256" key="8">
    <source>
        <dbReference type="ARBA" id="ARBA00022692"/>
    </source>
</evidence>
<dbReference type="GO" id="GO:0004930">
    <property type="term" value="F:G protein-coupled receptor activity"/>
    <property type="evidence" value="ECO:0007669"/>
    <property type="project" value="UniProtKB-KW"/>
</dbReference>
<dbReference type="FunFam" id="1.20.1070.10:FF:000034">
    <property type="entry name" value="G-protein coupled receptor 1"/>
    <property type="match status" value="1"/>
</dbReference>
<keyword evidence="5" id="KW-0145">Chemotaxis</keyword>
<evidence type="ECO:0000256" key="12">
    <source>
        <dbReference type="ARBA" id="ARBA00023157"/>
    </source>
</evidence>
<dbReference type="GO" id="GO:0031410">
    <property type="term" value="C:cytoplasmic vesicle"/>
    <property type="evidence" value="ECO:0007669"/>
    <property type="project" value="UniProtKB-SubCell"/>
</dbReference>
<comment type="similarity">
    <text evidence="19">Belongs to the G-protein coupled receptor 1 family.</text>
</comment>
<evidence type="ECO:0000256" key="19">
    <source>
        <dbReference type="RuleBase" id="RU000688"/>
    </source>
</evidence>
<evidence type="ECO:0000256" key="15">
    <source>
        <dbReference type="ARBA" id="ARBA00023329"/>
    </source>
</evidence>
<keyword evidence="6" id="KW-0597">Phosphoprotein</keyword>
<evidence type="ECO:0000256" key="5">
    <source>
        <dbReference type="ARBA" id="ARBA00022500"/>
    </source>
</evidence>
<dbReference type="PROSITE" id="PS50262">
    <property type="entry name" value="G_PROTEIN_RECEP_F1_2"/>
    <property type="match status" value="1"/>
</dbReference>
<evidence type="ECO:0000256" key="1">
    <source>
        <dbReference type="ARBA" id="ARBA00004541"/>
    </source>
</evidence>
<comment type="caution">
    <text evidence="22">The sequence shown here is derived from an EMBL/GenBank/DDBJ whole genome shotgun (WGS) entry which is preliminary data.</text>
</comment>
<feature type="transmembrane region" description="Helical" evidence="20">
    <location>
        <begin position="144"/>
        <end position="165"/>
    </location>
</feature>
<dbReference type="PRINTS" id="PR00426">
    <property type="entry name" value="C5ANPHYLTXNR"/>
</dbReference>
<evidence type="ECO:0000313" key="22">
    <source>
        <dbReference type="EMBL" id="KAG9478125.1"/>
    </source>
</evidence>
<dbReference type="AlphaFoldDB" id="A0A8J6F0D6"/>
<evidence type="ECO:0000256" key="18">
    <source>
        <dbReference type="ARBA" id="ARBA00045990"/>
    </source>
</evidence>
<feature type="transmembrane region" description="Helical" evidence="20">
    <location>
        <begin position="70"/>
        <end position="93"/>
    </location>
</feature>
<evidence type="ECO:0000256" key="2">
    <source>
        <dbReference type="ARBA" id="ARBA00004651"/>
    </source>
</evidence>
<dbReference type="GO" id="GO:0006935">
    <property type="term" value="P:chemotaxis"/>
    <property type="evidence" value="ECO:0007669"/>
    <property type="project" value="UniProtKB-KW"/>
</dbReference>
<organism evidence="22 23">
    <name type="scientific">Eleutherodactylus coqui</name>
    <name type="common">Puerto Rican coqui</name>
    <dbReference type="NCBI Taxonomy" id="57060"/>
    <lineage>
        <taxon>Eukaryota</taxon>
        <taxon>Metazoa</taxon>
        <taxon>Chordata</taxon>
        <taxon>Craniata</taxon>
        <taxon>Vertebrata</taxon>
        <taxon>Euteleostomi</taxon>
        <taxon>Amphibia</taxon>
        <taxon>Batrachia</taxon>
        <taxon>Anura</taxon>
        <taxon>Neobatrachia</taxon>
        <taxon>Hyloidea</taxon>
        <taxon>Eleutherodactylidae</taxon>
        <taxon>Eleutherodactylinae</taxon>
        <taxon>Eleutherodactylus</taxon>
        <taxon>Eleutherodactylus</taxon>
    </lineage>
</organism>
<proteinExistence type="inferred from homology"/>
<feature type="transmembrane region" description="Helical" evidence="20">
    <location>
        <begin position="273"/>
        <end position="295"/>
    </location>
</feature>
<protein>
    <recommendedName>
        <fullName evidence="3">C5a anaphylatoxin chemotactic receptor 1</fullName>
    </recommendedName>
    <alternativeName>
        <fullName evidence="17">C5a anaphylatoxin chemotactic receptor</fullName>
    </alternativeName>
</protein>
<evidence type="ECO:0000256" key="13">
    <source>
        <dbReference type="ARBA" id="ARBA00023170"/>
    </source>
</evidence>
<keyword evidence="12" id="KW-1015">Disulfide bond</keyword>
<feature type="transmembrane region" description="Helical" evidence="20">
    <location>
        <begin position="38"/>
        <end position="58"/>
    </location>
</feature>
<keyword evidence="14 19" id="KW-0807">Transducer</keyword>
<dbReference type="InterPro" id="IPR002234">
    <property type="entry name" value="Anphylx_rcpt_C3a/C5a1-2"/>
</dbReference>
<evidence type="ECO:0000256" key="20">
    <source>
        <dbReference type="SAM" id="Phobius"/>
    </source>
</evidence>
<evidence type="ECO:0000256" key="3">
    <source>
        <dbReference type="ARBA" id="ARBA00016344"/>
    </source>
</evidence>
<dbReference type="GO" id="GO:0005886">
    <property type="term" value="C:plasma membrane"/>
    <property type="evidence" value="ECO:0007669"/>
    <property type="project" value="UniProtKB-SubCell"/>
</dbReference>
<keyword evidence="11 20" id="KW-0472">Membrane</keyword>
<accession>A0A8J6F0D6</accession>
<comment type="function">
    <text evidence="18">Receptor for the chemotactic and inflammatory peptide anaphylatoxin C5a. The ligand interacts with at least two sites on the receptor: a high-affinity site on the extracellular N-terminus, and a second site in the transmembrane region which activates downstream signaling events. Receptor activation stimulates chemotaxis, granule enzyme release, intracellular calcium release and superoxide anion production.</text>
</comment>
<dbReference type="PRINTS" id="PR00237">
    <property type="entry name" value="GPCRRHODOPSN"/>
</dbReference>
<dbReference type="GO" id="GO:0004878">
    <property type="term" value="F:complement component C5a receptor activity"/>
    <property type="evidence" value="ECO:0007669"/>
    <property type="project" value="TreeGrafter"/>
</dbReference>
<dbReference type="GO" id="GO:0007200">
    <property type="term" value="P:phospholipase C-activating G protein-coupled receptor signaling pathway"/>
    <property type="evidence" value="ECO:0007669"/>
    <property type="project" value="TreeGrafter"/>
</dbReference>
<comment type="subcellular location">
    <subcellularLocation>
        <location evidence="2">Cell membrane</location>
        <topology evidence="2">Multi-pass membrane protein</topology>
    </subcellularLocation>
    <subcellularLocation>
        <location evidence="1">Cytoplasmic vesicle</location>
    </subcellularLocation>
</comment>
<dbReference type="Proteomes" id="UP000770717">
    <property type="component" value="Unassembled WGS sequence"/>
</dbReference>
<keyword evidence="9 20" id="KW-1133">Transmembrane helix</keyword>
<dbReference type="SUPFAM" id="SSF81321">
    <property type="entry name" value="Family A G protein-coupled receptor-like"/>
    <property type="match status" value="1"/>
</dbReference>
<evidence type="ECO:0000256" key="17">
    <source>
        <dbReference type="ARBA" id="ARBA00033421"/>
    </source>
</evidence>
<dbReference type="PRINTS" id="PR01104">
    <property type="entry name" value="ANPHYLATOXNR"/>
</dbReference>
<keyword evidence="7" id="KW-0765">Sulfation</keyword>
<evidence type="ECO:0000256" key="9">
    <source>
        <dbReference type="ARBA" id="ARBA00022989"/>
    </source>
</evidence>
<sequence length="340" mass="38535">MAHARGTPPSHLDASPMQKKEDLAVKEDTRTACRQCSFTFVFGVPGNGLVLWITAFKMKRSVNAIWFQNLAVADLLCCLSAPFSIMAIFLGYWPLGLFACKFLPFILLLNMYASVLLLTMISIDRCALVMKPVWCQNNRSLQKAYVACVLMWILATILSSPFLIFRNIRECNGIETCSYDYRILGRHKQMVEDLIALCRLLLGFVIPFLVIVVCYTMLTHRVKSRFTHNTKTMKVTIVVIIGFFVCWLPYHVSGTILAMNVVSSPLFDSTFKIHNIFMALAFMNSCINPIIYVLMGKDFKSKLKRSLKVILKNVLEEEIIHSDSNKSNLTSESKSTETPI</sequence>
<keyword evidence="15" id="KW-0968">Cytoplasmic vesicle</keyword>
<evidence type="ECO:0000256" key="11">
    <source>
        <dbReference type="ARBA" id="ARBA00023136"/>
    </source>
</evidence>
<dbReference type="PANTHER" id="PTHR24225">
    <property type="entry name" value="CHEMOTACTIC RECEPTOR"/>
    <property type="match status" value="1"/>
</dbReference>
<dbReference type="OrthoDB" id="9835842at2759"/>
<keyword evidence="13 19" id="KW-0675">Receptor</keyword>
<keyword evidence="4" id="KW-1003">Cell membrane</keyword>
<keyword evidence="10 19" id="KW-0297">G-protein coupled receptor</keyword>
<dbReference type="Pfam" id="PF00001">
    <property type="entry name" value="7tm_1"/>
    <property type="match status" value="1"/>
</dbReference>
<keyword evidence="8 19" id="KW-0812">Transmembrane</keyword>
<keyword evidence="23" id="KW-1185">Reference proteome</keyword>
<dbReference type="Gene3D" id="1.20.1070.10">
    <property type="entry name" value="Rhodopsin 7-helix transmembrane proteins"/>
    <property type="match status" value="1"/>
</dbReference>
<evidence type="ECO:0000256" key="10">
    <source>
        <dbReference type="ARBA" id="ARBA00023040"/>
    </source>
</evidence>
<evidence type="ECO:0000256" key="4">
    <source>
        <dbReference type="ARBA" id="ARBA00022475"/>
    </source>
</evidence>
<reference evidence="22" key="1">
    <citation type="thesis" date="2020" institute="ProQuest LLC" country="789 East Eisenhower Parkway, Ann Arbor, MI, USA">
        <title>Comparative Genomics and Chromosome Evolution.</title>
        <authorList>
            <person name="Mudd A.B."/>
        </authorList>
    </citation>
    <scope>NUCLEOTIDE SEQUENCE</scope>
    <source>
        <strain evidence="22">HN-11 Male</strain>
        <tissue evidence="22">Kidney and liver</tissue>
    </source>
</reference>
<feature type="transmembrane region" description="Helical" evidence="20">
    <location>
        <begin position="105"/>
        <end position="123"/>
    </location>
</feature>
<feature type="transmembrane region" description="Helical" evidence="20">
    <location>
        <begin position="235"/>
        <end position="253"/>
    </location>
</feature>
<dbReference type="InterPro" id="IPR000276">
    <property type="entry name" value="GPCR_Rhodpsn"/>
</dbReference>
<evidence type="ECO:0000256" key="7">
    <source>
        <dbReference type="ARBA" id="ARBA00022641"/>
    </source>
</evidence>
<name>A0A8J6F0D6_ELECQ</name>
<evidence type="ECO:0000259" key="21">
    <source>
        <dbReference type="PROSITE" id="PS50262"/>
    </source>
</evidence>
<feature type="domain" description="G-protein coupled receptors family 1 profile" evidence="21">
    <location>
        <begin position="46"/>
        <end position="292"/>
    </location>
</feature>
<dbReference type="PROSITE" id="PS00237">
    <property type="entry name" value="G_PROTEIN_RECEP_F1_1"/>
    <property type="match status" value="1"/>
</dbReference>
<dbReference type="PANTHER" id="PTHR24225:SF29">
    <property type="entry name" value="C5A ANAPHYLATOXIN CHEMOTACTIC RECEPTOR 1"/>
    <property type="match status" value="1"/>
</dbReference>
<comment type="similarity">
    <text evidence="16">Belongs to the chemokine-like receptor (CMKLR) family.</text>
</comment>
<evidence type="ECO:0000256" key="14">
    <source>
        <dbReference type="ARBA" id="ARBA00023224"/>
    </source>
</evidence>
<evidence type="ECO:0000256" key="6">
    <source>
        <dbReference type="ARBA" id="ARBA00022553"/>
    </source>
</evidence>
<dbReference type="EMBL" id="WNTK01000009">
    <property type="protein sequence ID" value="KAG9478125.1"/>
    <property type="molecule type" value="Genomic_DNA"/>
</dbReference>
<feature type="transmembrane region" description="Helical" evidence="20">
    <location>
        <begin position="194"/>
        <end position="215"/>
    </location>
</feature>
<gene>
    <name evidence="22" type="ORF">GDO78_013241</name>
</gene>